<sequence length="108" mass="11733">MTCSFFCLSSCSGGGNDVQDGEQVTIASETGQPTPLPADVIYSAKPLINGRLYSKPNFEASSLAYFDTAQSIHILDTSNTMFVRARILQDTSSYTGYVPKTILPEQKQ</sequence>
<proteinExistence type="predicted"/>
<evidence type="ECO:0000313" key="1">
    <source>
        <dbReference type="EMBL" id="AKD05529.1"/>
    </source>
</evidence>
<name>A0A0E3ZHG0_9BACT</name>
<dbReference type="HOGENOM" id="CLU_2194549_0_0_10"/>
<reference evidence="1 2" key="1">
    <citation type="journal article" date="2015" name="Sci. Rep.">
        <title>Unraveling adaptation of Pontibacter korlensis to radiation and infertility in desert through complete genome and comparative transcriptomic analysis.</title>
        <authorList>
            <person name="Dai J."/>
            <person name="Dai W."/>
            <person name="Qiu C."/>
            <person name="Yang Z."/>
            <person name="Zhang Y."/>
            <person name="Zhou M."/>
            <person name="Zhang L."/>
            <person name="Fang C."/>
            <person name="Gao Q."/>
            <person name="Yang Q."/>
            <person name="Li X."/>
            <person name="Wang Z."/>
            <person name="Wang Z."/>
            <person name="Jia Z."/>
            <person name="Chen X."/>
        </authorList>
    </citation>
    <scope>NUCLEOTIDE SEQUENCE [LARGE SCALE GENOMIC DNA]</scope>
    <source>
        <strain evidence="1 2">X14-1T</strain>
    </source>
</reference>
<evidence type="ECO:0008006" key="3">
    <source>
        <dbReference type="Google" id="ProtNLM"/>
    </source>
</evidence>
<accession>A0A0E3ZHG0</accession>
<dbReference type="AlphaFoldDB" id="A0A0E3ZHG0"/>
<keyword evidence="2" id="KW-1185">Reference proteome</keyword>
<gene>
    <name evidence="1" type="ORF">PKOR_05025</name>
</gene>
<organism evidence="1 2">
    <name type="scientific">Pontibacter korlensis</name>
    <dbReference type="NCBI Taxonomy" id="400092"/>
    <lineage>
        <taxon>Bacteria</taxon>
        <taxon>Pseudomonadati</taxon>
        <taxon>Bacteroidota</taxon>
        <taxon>Cytophagia</taxon>
        <taxon>Cytophagales</taxon>
        <taxon>Hymenobacteraceae</taxon>
        <taxon>Pontibacter</taxon>
    </lineage>
</organism>
<dbReference type="Proteomes" id="UP000033109">
    <property type="component" value="Chromosome"/>
</dbReference>
<dbReference type="KEGG" id="pko:PKOR_05025"/>
<evidence type="ECO:0000313" key="2">
    <source>
        <dbReference type="Proteomes" id="UP000033109"/>
    </source>
</evidence>
<protein>
    <recommendedName>
        <fullName evidence="3">SH3b domain-containing protein</fullName>
    </recommendedName>
</protein>
<dbReference type="EMBL" id="CP009621">
    <property type="protein sequence ID" value="AKD05529.1"/>
    <property type="molecule type" value="Genomic_DNA"/>
</dbReference>
<dbReference type="PATRIC" id="fig|400092.3.peg.1120"/>